<accession>A0ABQ3CWP1</accession>
<keyword evidence="2" id="KW-0489">Methyltransferase</keyword>
<evidence type="ECO:0000256" key="6">
    <source>
        <dbReference type="ARBA" id="ARBA00023125"/>
    </source>
</evidence>
<evidence type="ECO:0000256" key="5">
    <source>
        <dbReference type="ARBA" id="ARBA00022747"/>
    </source>
</evidence>
<dbReference type="RefSeq" id="WP_189639381.1">
    <property type="nucleotide sequence ID" value="NZ_BMZF01000001.1"/>
</dbReference>
<dbReference type="Proteomes" id="UP000634455">
    <property type="component" value="Unassembled WGS sequence"/>
</dbReference>
<comment type="similarity">
    <text evidence="1">Belongs to the N(4)/N(6)-methyltransferase family. N(4) subfamily.</text>
</comment>
<reference evidence="11" key="1">
    <citation type="journal article" date="2019" name="Int. J. Syst. Evol. Microbiol.">
        <title>The Global Catalogue of Microorganisms (GCM) 10K type strain sequencing project: providing services to taxonomists for standard genome sequencing and annotation.</title>
        <authorList>
            <consortium name="The Broad Institute Genomics Platform"/>
            <consortium name="The Broad Institute Genome Sequencing Center for Infectious Disease"/>
            <person name="Wu L."/>
            <person name="Ma J."/>
        </authorList>
    </citation>
    <scope>NUCLEOTIDE SEQUENCE [LARGE SCALE GENOMIC DNA]</scope>
    <source>
        <strain evidence="11">KCTC 32465</strain>
    </source>
</reference>
<dbReference type="Gene3D" id="3.40.50.150">
    <property type="entry name" value="Vaccinia Virus protein VP39"/>
    <property type="match status" value="2"/>
</dbReference>
<dbReference type="InterPro" id="IPR029063">
    <property type="entry name" value="SAM-dependent_MTases_sf"/>
</dbReference>
<keyword evidence="4" id="KW-0949">S-adenosyl-L-methionine</keyword>
<dbReference type="Pfam" id="PF01555">
    <property type="entry name" value="N6_N4_Mtase"/>
    <property type="match status" value="1"/>
</dbReference>
<proteinExistence type="inferred from homology"/>
<dbReference type="InterPro" id="IPR017985">
    <property type="entry name" value="MeTrfase_CN4_CS"/>
</dbReference>
<evidence type="ECO:0000313" key="11">
    <source>
        <dbReference type="Proteomes" id="UP000634455"/>
    </source>
</evidence>
<name>A0ABQ3CWP1_9RHOB</name>
<protein>
    <recommendedName>
        <fullName evidence="9">DNA methylase N-4/N-6 domain-containing protein</fullName>
    </recommendedName>
</protein>
<evidence type="ECO:0000256" key="3">
    <source>
        <dbReference type="ARBA" id="ARBA00022679"/>
    </source>
</evidence>
<dbReference type="PANTHER" id="PTHR13370">
    <property type="entry name" value="RNA METHYLASE-RELATED"/>
    <property type="match status" value="1"/>
</dbReference>
<evidence type="ECO:0000256" key="8">
    <source>
        <dbReference type="ARBA" id="ARBA00049120"/>
    </source>
</evidence>
<keyword evidence="5" id="KW-0680">Restriction system</keyword>
<comment type="catalytic activity">
    <reaction evidence="8">
        <text>a 2'-deoxycytidine in DNA + S-adenosyl-L-methionine = an N(4)-methyl-2'-deoxycytidine in DNA + S-adenosyl-L-homocysteine + H(+)</text>
        <dbReference type="Rhea" id="RHEA:16857"/>
        <dbReference type="Rhea" id="RHEA-COMP:11369"/>
        <dbReference type="Rhea" id="RHEA-COMP:13674"/>
        <dbReference type="ChEBI" id="CHEBI:15378"/>
        <dbReference type="ChEBI" id="CHEBI:57856"/>
        <dbReference type="ChEBI" id="CHEBI:59789"/>
        <dbReference type="ChEBI" id="CHEBI:85452"/>
        <dbReference type="ChEBI" id="CHEBI:137933"/>
        <dbReference type="EC" id="2.1.1.113"/>
    </reaction>
</comment>
<evidence type="ECO:0000259" key="9">
    <source>
        <dbReference type="Pfam" id="PF01555"/>
    </source>
</evidence>
<keyword evidence="11" id="KW-1185">Reference proteome</keyword>
<organism evidence="10 11">
    <name type="scientific">Paramylibacter ulvae</name>
    <dbReference type="NCBI Taxonomy" id="1651968"/>
    <lineage>
        <taxon>Bacteria</taxon>
        <taxon>Pseudomonadati</taxon>
        <taxon>Pseudomonadota</taxon>
        <taxon>Alphaproteobacteria</taxon>
        <taxon>Rhodobacterales</taxon>
        <taxon>Paracoccaceae</taxon>
        <taxon>Paramylibacter</taxon>
    </lineage>
</organism>
<sequence>MEGSVLPDQAYDEIPDVREIQFGRLIAISLSTVTNGYTHGVHRYPAKFIPQIPRWAIRQYSKEGDRILDPFSGSGTTMVEAIAEGREGTGSDLDHLACLIGNAKTAQLDPTRLQELAREVLSRSMTVPQELRVPMEGVKNFGHWFTDDAWAALQAIDTAIDSVKMSDKERTFFLASFSSIIRAVSNADDQSQKTYVSGTLIKSPPPVFPTFQVKLRKNIAASTALEGIRKSNTVDIVRASATRMPIENEMVDLIVTSPPYLDSVDYMYNTMLEYFWLGRRFGLSSRDDYNLARVSGIGSKKSKKYHSTMPSALTDMIDLNLIPDYRRSSIAPYFEGMEKHFIEAARVLKPGGRYVLIIGNSSTQNGMLPLHDALVALAASAGLNIEHAFGYRIRRHYMKFPRMGRGGIILMDWVITLRKGDAVVGIPQTLPFVDEKLPDSAVAN</sequence>
<feature type="domain" description="DNA methylase N-4/N-6" evidence="9">
    <location>
        <begin position="42"/>
        <end position="95"/>
    </location>
</feature>
<dbReference type="InterPro" id="IPR002941">
    <property type="entry name" value="DNA_methylase_N4/N6"/>
</dbReference>
<evidence type="ECO:0000256" key="4">
    <source>
        <dbReference type="ARBA" id="ARBA00022691"/>
    </source>
</evidence>
<comment type="catalytic activity">
    <reaction evidence="7">
        <text>a 2'-deoxyadenosine in DNA + S-adenosyl-L-methionine = an N(6)-methyl-2'-deoxyadenosine in DNA + S-adenosyl-L-homocysteine + H(+)</text>
        <dbReference type="Rhea" id="RHEA:15197"/>
        <dbReference type="Rhea" id="RHEA-COMP:12418"/>
        <dbReference type="Rhea" id="RHEA-COMP:12419"/>
        <dbReference type="ChEBI" id="CHEBI:15378"/>
        <dbReference type="ChEBI" id="CHEBI:57856"/>
        <dbReference type="ChEBI" id="CHEBI:59789"/>
        <dbReference type="ChEBI" id="CHEBI:90615"/>
        <dbReference type="ChEBI" id="CHEBI:90616"/>
        <dbReference type="EC" id="2.1.1.72"/>
    </reaction>
</comment>
<dbReference type="EMBL" id="BMZF01000001">
    <property type="protein sequence ID" value="GHA46321.1"/>
    <property type="molecule type" value="Genomic_DNA"/>
</dbReference>
<keyword evidence="6" id="KW-0238">DNA-binding</keyword>
<evidence type="ECO:0000256" key="2">
    <source>
        <dbReference type="ARBA" id="ARBA00022603"/>
    </source>
</evidence>
<comment type="caution">
    <text evidence="10">The sequence shown here is derived from an EMBL/GenBank/DDBJ whole genome shotgun (WGS) entry which is preliminary data.</text>
</comment>
<evidence type="ECO:0000313" key="10">
    <source>
        <dbReference type="EMBL" id="GHA46321.1"/>
    </source>
</evidence>
<dbReference type="SUPFAM" id="SSF53335">
    <property type="entry name" value="S-adenosyl-L-methionine-dependent methyltransferases"/>
    <property type="match status" value="1"/>
</dbReference>
<gene>
    <name evidence="10" type="ORF">GCM10008927_09410</name>
</gene>
<keyword evidence="3" id="KW-0808">Transferase</keyword>
<dbReference type="PANTHER" id="PTHR13370:SF3">
    <property type="entry name" value="TRNA (GUANINE(10)-N2)-METHYLTRANSFERASE HOMOLOG"/>
    <property type="match status" value="1"/>
</dbReference>
<evidence type="ECO:0000256" key="7">
    <source>
        <dbReference type="ARBA" id="ARBA00047942"/>
    </source>
</evidence>
<dbReference type="PROSITE" id="PS00093">
    <property type="entry name" value="N4_MTASE"/>
    <property type="match status" value="1"/>
</dbReference>
<evidence type="ECO:0000256" key="1">
    <source>
        <dbReference type="ARBA" id="ARBA00010203"/>
    </source>
</evidence>